<dbReference type="PIRSF" id="PIRSF002741">
    <property type="entry name" value="MppA"/>
    <property type="match status" value="1"/>
</dbReference>
<dbReference type="SUPFAM" id="SSF53850">
    <property type="entry name" value="Periplasmic binding protein-like II"/>
    <property type="match status" value="1"/>
</dbReference>
<comment type="subcellular location">
    <subcellularLocation>
        <location evidence="1">Periplasm</location>
    </subcellularLocation>
</comment>
<protein>
    <submittedName>
        <fullName evidence="6">Extracellular solute-binding protein</fullName>
    </submittedName>
</protein>
<keyword evidence="7" id="KW-1185">Reference proteome</keyword>
<comment type="caution">
    <text evidence="6">The sequence shown here is derived from an EMBL/GenBank/DDBJ whole genome shotgun (WGS) entry which is preliminary data.</text>
</comment>
<dbReference type="RefSeq" id="WP_379904983.1">
    <property type="nucleotide sequence ID" value="NZ_JBHRTR010000036.1"/>
</dbReference>
<dbReference type="InterPro" id="IPR006311">
    <property type="entry name" value="TAT_signal"/>
</dbReference>
<sequence length="625" mass="69904">MGLPTRRTALTAPLAAALAAALALTGLALPGSGGSAAAQENAAAKPQHALSLIGAPKYGPDFTRLDYVNPEAPKGGRLRLHSIGGFDSLHPLLPRGEPAPGLGLVYETLMSSPLDDVSAEYGLLAESVEVPEDLSHATFTLREAAKWHDGTPVTADDVVFTFDKIKTEGDPQLRFYYANVDRAEKLGPRKVKFHFSGPKNRELPQIMGQLPVLQKAWWEQDDRFGRTTLTPWPSSGPYRIKSVDANRSITFERVPDYWGADLPLNVGRNNFDEVVYDMYRDATVALEAFKSFRYDWRTETTARVWAQDYDFPARARGDVVLDTVETARPTGLVGFIFNLRKPKFQDPRVREAIARVFDFEWMNKNYFFGQYARTDSYFENSELAAQGEPTGEELAFLEPLRGQIPEEVFGPAYTAPESDGSGRDRRQLRQAIKLLQEAGWTIQDGKLTGPDGEVMRIEFLLVQPAFERIAAAYADNLRRLGIQVDLRTVDSSQYINRLRSFDYDMIYSGWGQSESPGNEQRSFFSADAADDPSSRNYAGITDPAVDKLIDNVIFAEDRETLIAATRALDRVLSWNWYVVPGWHLQADRIAYWNKFGRPEETPAYGVDILAWWHDPAKAAALKGAE</sequence>
<evidence type="ECO:0000256" key="2">
    <source>
        <dbReference type="ARBA" id="ARBA00005695"/>
    </source>
</evidence>
<dbReference type="InterPro" id="IPR000914">
    <property type="entry name" value="SBP_5_dom"/>
</dbReference>
<evidence type="ECO:0000256" key="1">
    <source>
        <dbReference type="ARBA" id="ARBA00004418"/>
    </source>
</evidence>
<organism evidence="6 7">
    <name type="scientific">Marinibaculum pumilum</name>
    <dbReference type="NCBI Taxonomy" id="1766165"/>
    <lineage>
        <taxon>Bacteria</taxon>
        <taxon>Pseudomonadati</taxon>
        <taxon>Pseudomonadota</taxon>
        <taxon>Alphaproteobacteria</taxon>
        <taxon>Rhodospirillales</taxon>
        <taxon>Rhodospirillaceae</taxon>
        <taxon>Marinibaculum</taxon>
    </lineage>
</organism>
<proteinExistence type="inferred from homology"/>
<evidence type="ECO:0000259" key="5">
    <source>
        <dbReference type="Pfam" id="PF00496"/>
    </source>
</evidence>
<dbReference type="Pfam" id="PF00496">
    <property type="entry name" value="SBP_bac_5"/>
    <property type="match status" value="1"/>
</dbReference>
<reference evidence="7" key="1">
    <citation type="journal article" date="2019" name="Int. J. Syst. Evol. Microbiol.">
        <title>The Global Catalogue of Microorganisms (GCM) 10K type strain sequencing project: providing services to taxonomists for standard genome sequencing and annotation.</title>
        <authorList>
            <consortium name="The Broad Institute Genomics Platform"/>
            <consortium name="The Broad Institute Genome Sequencing Center for Infectious Disease"/>
            <person name="Wu L."/>
            <person name="Ma J."/>
        </authorList>
    </citation>
    <scope>NUCLEOTIDE SEQUENCE [LARGE SCALE GENOMIC DNA]</scope>
    <source>
        <strain evidence="7">KCTC 42964</strain>
    </source>
</reference>
<name>A0ABV7L6A9_9PROT</name>
<dbReference type="PANTHER" id="PTHR30290:SF64">
    <property type="entry name" value="ABC TRANSPORTER PERIPLASMIC BINDING PROTEIN"/>
    <property type="match status" value="1"/>
</dbReference>
<evidence type="ECO:0000256" key="4">
    <source>
        <dbReference type="SAM" id="SignalP"/>
    </source>
</evidence>
<feature type="domain" description="Solute-binding protein family 5" evidence="5">
    <location>
        <begin position="122"/>
        <end position="524"/>
    </location>
</feature>
<dbReference type="PANTHER" id="PTHR30290">
    <property type="entry name" value="PERIPLASMIC BINDING COMPONENT OF ABC TRANSPORTER"/>
    <property type="match status" value="1"/>
</dbReference>
<accession>A0ABV7L6A9</accession>
<dbReference type="Gene3D" id="3.40.190.10">
    <property type="entry name" value="Periplasmic binding protein-like II"/>
    <property type="match status" value="1"/>
</dbReference>
<feature type="signal peptide" evidence="4">
    <location>
        <begin position="1"/>
        <end position="28"/>
    </location>
</feature>
<dbReference type="Gene3D" id="3.10.105.10">
    <property type="entry name" value="Dipeptide-binding Protein, Domain 3"/>
    <property type="match status" value="1"/>
</dbReference>
<evidence type="ECO:0000313" key="6">
    <source>
        <dbReference type="EMBL" id="MFC3230120.1"/>
    </source>
</evidence>
<dbReference type="InterPro" id="IPR039424">
    <property type="entry name" value="SBP_5"/>
</dbReference>
<evidence type="ECO:0000313" key="7">
    <source>
        <dbReference type="Proteomes" id="UP001595528"/>
    </source>
</evidence>
<gene>
    <name evidence="6" type="ORF">ACFOGJ_22915</name>
</gene>
<keyword evidence="3 4" id="KW-0732">Signal</keyword>
<dbReference type="PROSITE" id="PS51318">
    <property type="entry name" value="TAT"/>
    <property type="match status" value="1"/>
</dbReference>
<dbReference type="EMBL" id="JBHRTR010000036">
    <property type="protein sequence ID" value="MFC3230120.1"/>
    <property type="molecule type" value="Genomic_DNA"/>
</dbReference>
<evidence type="ECO:0000256" key="3">
    <source>
        <dbReference type="ARBA" id="ARBA00022729"/>
    </source>
</evidence>
<dbReference type="CDD" id="cd08497">
    <property type="entry name" value="MbnE-like"/>
    <property type="match status" value="1"/>
</dbReference>
<dbReference type="InterPro" id="IPR030678">
    <property type="entry name" value="Peptide/Ni-bd"/>
</dbReference>
<comment type="similarity">
    <text evidence="2">Belongs to the bacterial solute-binding protein 5 family.</text>
</comment>
<feature type="chain" id="PRO_5047263585" evidence="4">
    <location>
        <begin position="29"/>
        <end position="625"/>
    </location>
</feature>
<dbReference type="Proteomes" id="UP001595528">
    <property type="component" value="Unassembled WGS sequence"/>
</dbReference>